<comment type="caution">
    <text evidence="2">The sequence shown here is derived from an EMBL/GenBank/DDBJ whole genome shotgun (WGS) entry which is preliminary data.</text>
</comment>
<gene>
    <name evidence="2" type="ORF">ETSY2_39395</name>
</gene>
<evidence type="ECO:0008006" key="4">
    <source>
        <dbReference type="Google" id="ProtNLM"/>
    </source>
</evidence>
<keyword evidence="3" id="KW-1185">Reference proteome</keyword>
<keyword evidence="1" id="KW-0812">Transmembrane</keyword>
<dbReference type="AlphaFoldDB" id="W4LSA7"/>
<proteinExistence type="predicted"/>
<organism evidence="2 3">
    <name type="scientific">Candidatus Entotheonella gemina</name>
    <dbReference type="NCBI Taxonomy" id="1429439"/>
    <lineage>
        <taxon>Bacteria</taxon>
        <taxon>Pseudomonadati</taxon>
        <taxon>Nitrospinota/Tectimicrobiota group</taxon>
        <taxon>Candidatus Tectimicrobiota</taxon>
        <taxon>Candidatus Entotheonellia</taxon>
        <taxon>Candidatus Entotheonellales</taxon>
        <taxon>Candidatus Entotheonellaceae</taxon>
        <taxon>Candidatus Entotheonella</taxon>
    </lineage>
</organism>
<accession>W4LSA7</accession>
<sequence>MAKKAIFFLPSVLMALIYLAHAVQAFMLSEELAVVIGVIPGLSGFSTPLLLLVGLADAAVAIALVAYFGKYKPLLFLYAILWPIVPNILKTIGNLHPEWPIVVVMAVLGTLGYLGFRSREQPQAVGSDRIKSY</sequence>
<reference evidence="2 3" key="1">
    <citation type="journal article" date="2014" name="Nature">
        <title>An environmental bacterial taxon with a large and distinct metabolic repertoire.</title>
        <authorList>
            <person name="Wilson M.C."/>
            <person name="Mori T."/>
            <person name="Ruckert C."/>
            <person name="Uria A.R."/>
            <person name="Helf M.J."/>
            <person name="Takada K."/>
            <person name="Gernert C."/>
            <person name="Steffens U.A."/>
            <person name="Heycke N."/>
            <person name="Schmitt S."/>
            <person name="Rinke C."/>
            <person name="Helfrich E.J."/>
            <person name="Brachmann A.O."/>
            <person name="Gurgui C."/>
            <person name="Wakimoto T."/>
            <person name="Kracht M."/>
            <person name="Crusemann M."/>
            <person name="Hentschel U."/>
            <person name="Abe I."/>
            <person name="Matsunaga S."/>
            <person name="Kalinowski J."/>
            <person name="Takeyama H."/>
            <person name="Piel J."/>
        </authorList>
    </citation>
    <scope>NUCLEOTIDE SEQUENCE [LARGE SCALE GENOMIC DNA]</scope>
    <source>
        <strain evidence="3">TSY2</strain>
    </source>
</reference>
<evidence type="ECO:0000313" key="2">
    <source>
        <dbReference type="EMBL" id="ETX00277.1"/>
    </source>
</evidence>
<protein>
    <recommendedName>
        <fullName evidence="4">DoxX family protein</fullName>
    </recommendedName>
</protein>
<evidence type="ECO:0000256" key="1">
    <source>
        <dbReference type="SAM" id="Phobius"/>
    </source>
</evidence>
<dbReference type="Proteomes" id="UP000019140">
    <property type="component" value="Unassembled WGS sequence"/>
</dbReference>
<keyword evidence="1" id="KW-1133">Transmembrane helix</keyword>
<feature type="transmembrane region" description="Helical" evidence="1">
    <location>
        <begin position="99"/>
        <end position="116"/>
    </location>
</feature>
<dbReference type="HOGENOM" id="CLU_1902856_0_0_7"/>
<name>W4LSA7_9BACT</name>
<keyword evidence="1" id="KW-0472">Membrane</keyword>
<evidence type="ECO:0000313" key="3">
    <source>
        <dbReference type="Proteomes" id="UP000019140"/>
    </source>
</evidence>
<dbReference type="EMBL" id="AZHX01001746">
    <property type="protein sequence ID" value="ETX00277.1"/>
    <property type="molecule type" value="Genomic_DNA"/>
</dbReference>